<accession>U2YLE6</accession>
<name>U2YLE6_9SPHN</name>
<dbReference type="AlphaFoldDB" id="U2YLE6"/>
<evidence type="ECO:0000313" key="4">
    <source>
        <dbReference type="Proteomes" id="UP000016568"/>
    </source>
</evidence>
<keyword evidence="4" id="KW-1185">Reference proteome</keyword>
<dbReference type="Proteomes" id="UP000016568">
    <property type="component" value="Unassembled WGS sequence"/>
</dbReference>
<evidence type="ECO:0000259" key="2">
    <source>
        <dbReference type="PROSITE" id="PS50206"/>
    </source>
</evidence>
<keyword evidence="1" id="KW-0732">Signal</keyword>
<reference evidence="3 4" key="1">
    <citation type="submission" date="2013-09" db="EMBL/GenBank/DDBJ databases">
        <title>Whole genome shotgun sequence of Novosphingobium tardaugens NBRC 16725.</title>
        <authorList>
            <person name="Isaki S."/>
            <person name="Hosoyama A."/>
            <person name="Tsuchikane K."/>
            <person name="Katsumata H."/>
            <person name="Ando Y."/>
            <person name="Yamazaki S."/>
            <person name="Fujita N."/>
        </authorList>
    </citation>
    <scope>NUCLEOTIDE SEQUENCE [LARGE SCALE GENOMIC DNA]</scope>
    <source>
        <strain evidence="3 4">NBRC 16725</strain>
    </source>
</reference>
<dbReference type="SMART" id="SM00450">
    <property type="entry name" value="RHOD"/>
    <property type="match status" value="1"/>
</dbReference>
<evidence type="ECO:0000256" key="1">
    <source>
        <dbReference type="SAM" id="SignalP"/>
    </source>
</evidence>
<feature type="domain" description="Rhodanese" evidence="2">
    <location>
        <begin position="65"/>
        <end position="118"/>
    </location>
</feature>
<dbReference type="PROSITE" id="PS50206">
    <property type="entry name" value="RHODANESE_3"/>
    <property type="match status" value="1"/>
</dbReference>
<feature type="chain" id="PRO_5030177741" description="Rhodanese domain-containing protein" evidence="1">
    <location>
        <begin position="21"/>
        <end position="174"/>
    </location>
</feature>
<dbReference type="KEGG" id="ntd:EGO55_11905"/>
<dbReference type="RefSeq" id="WP_021690123.1">
    <property type="nucleotide sequence ID" value="NZ_BASZ01000005.1"/>
</dbReference>
<sequence length="174" mass="19030">MRKALVLLVPLLIATTPALAQTEAPVRLQQNPQIDYATFSALVRDLGPVREARRLGWTAFAKAAARDNAILLDARSADAFAKGHLKGAINLPFTDFTAESLQAVLGNDPDRPIYIYCNNNFSDHRPPVPLKSAPLALNIPTFINLHGYGYRNIWELADVIDSAAPDVVWETSAP</sequence>
<proteinExistence type="predicted"/>
<protein>
    <recommendedName>
        <fullName evidence="2">Rhodanese domain-containing protein</fullName>
    </recommendedName>
</protein>
<feature type="signal peptide" evidence="1">
    <location>
        <begin position="1"/>
        <end position="20"/>
    </location>
</feature>
<dbReference type="CDD" id="cd00158">
    <property type="entry name" value="RHOD"/>
    <property type="match status" value="1"/>
</dbReference>
<dbReference type="Gene3D" id="3.40.250.10">
    <property type="entry name" value="Rhodanese-like domain"/>
    <property type="match status" value="1"/>
</dbReference>
<evidence type="ECO:0000313" key="3">
    <source>
        <dbReference type="EMBL" id="GAD49217.1"/>
    </source>
</evidence>
<dbReference type="EMBL" id="BASZ01000005">
    <property type="protein sequence ID" value="GAD49217.1"/>
    <property type="molecule type" value="Genomic_DNA"/>
</dbReference>
<dbReference type="eggNOG" id="COG2897">
    <property type="taxonomic scope" value="Bacteria"/>
</dbReference>
<dbReference type="SUPFAM" id="SSF52821">
    <property type="entry name" value="Rhodanese/Cell cycle control phosphatase"/>
    <property type="match status" value="1"/>
</dbReference>
<dbReference type="OrthoDB" id="9789585at2"/>
<dbReference type="Pfam" id="PF00581">
    <property type="entry name" value="Rhodanese"/>
    <property type="match status" value="1"/>
</dbReference>
<organism evidence="3 4">
    <name type="scientific">Caenibius tardaugens NBRC 16725</name>
    <dbReference type="NCBI Taxonomy" id="1219035"/>
    <lineage>
        <taxon>Bacteria</taxon>
        <taxon>Pseudomonadati</taxon>
        <taxon>Pseudomonadota</taxon>
        <taxon>Alphaproteobacteria</taxon>
        <taxon>Sphingomonadales</taxon>
        <taxon>Erythrobacteraceae</taxon>
        <taxon>Caenibius</taxon>
    </lineage>
</organism>
<comment type="caution">
    <text evidence="3">The sequence shown here is derived from an EMBL/GenBank/DDBJ whole genome shotgun (WGS) entry which is preliminary data.</text>
</comment>
<gene>
    <name evidence="3" type="ORF">NT2_05_01370</name>
</gene>
<dbReference type="InterPro" id="IPR001763">
    <property type="entry name" value="Rhodanese-like_dom"/>
</dbReference>
<dbReference type="InterPro" id="IPR036873">
    <property type="entry name" value="Rhodanese-like_dom_sf"/>
</dbReference>